<organism evidence="1 2">
    <name type="scientific">Arsenicicoccus bolidensis</name>
    <dbReference type="NCBI Taxonomy" id="229480"/>
    <lineage>
        <taxon>Bacteria</taxon>
        <taxon>Bacillati</taxon>
        <taxon>Actinomycetota</taxon>
        <taxon>Actinomycetes</taxon>
        <taxon>Micrococcales</taxon>
        <taxon>Intrasporangiaceae</taxon>
        <taxon>Arsenicicoccus</taxon>
    </lineage>
</organism>
<dbReference type="EMBL" id="JAKRCV010000042">
    <property type="protein sequence ID" value="MCG7322688.1"/>
    <property type="molecule type" value="Genomic_DNA"/>
</dbReference>
<evidence type="ECO:0008006" key="3">
    <source>
        <dbReference type="Google" id="ProtNLM"/>
    </source>
</evidence>
<evidence type="ECO:0000313" key="2">
    <source>
        <dbReference type="Proteomes" id="UP001521931"/>
    </source>
</evidence>
<proteinExistence type="predicted"/>
<reference evidence="1 2" key="1">
    <citation type="submission" date="2022-02" db="EMBL/GenBank/DDBJ databases">
        <title>Uncovering new skin microbiome diversity through culturing and metagenomics.</title>
        <authorList>
            <person name="Conlan S."/>
            <person name="Deming C."/>
            <person name="Nisc Comparative Sequencing Program N."/>
            <person name="Segre J.A."/>
        </authorList>
    </citation>
    <scope>NUCLEOTIDE SEQUENCE [LARGE SCALE GENOMIC DNA]</scope>
    <source>
        <strain evidence="1 2">ACRQZ</strain>
    </source>
</reference>
<sequence>MRTTVDLPPAVHRQARELAAQRGASLSSVIADLAARGLAQLDRPVAIATDERTGLPVLSVGRPVTSREVDEALDEA</sequence>
<dbReference type="RefSeq" id="WP_239265007.1">
    <property type="nucleotide sequence ID" value="NZ_DAMCTM010000004.1"/>
</dbReference>
<dbReference type="Proteomes" id="UP001521931">
    <property type="component" value="Unassembled WGS sequence"/>
</dbReference>
<name>A0ABS9Q490_9MICO</name>
<dbReference type="InterPro" id="IPR010985">
    <property type="entry name" value="Ribbon_hlx_hlx"/>
</dbReference>
<evidence type="ECO:0000313" key="1">
    <source>
        <dbReference type="EMBL" id="MCG7322688.1"/>
    </source>
</evidence>
<dbReference type="SUPFAM" id="SSF47598">
    <property type="entry name" value="Ribbon-helix-helix"/>
    <property type="match status" value="1"/>
</dbReference>
<keyword evidence="2" id="KW-1185">Reference proteome</keyword>
<comment type="caution">
    <text evidence="1">The sequence shown here is derived from an EMBL/GenBank/DDBJ whole genome shotgun (WGS) entry which is preliminary data.</text>
</comment>
<accession>A0ABS9Q490</accession>
<protein>
    <recommendedName>
        <fullName evidence="3">Antitoxin</fullName>
    </recommendedName>
</protein>
<gene>
    <name evidence="1" type="ORF">MHL29_12455</name>
</gene>